<feature type="non-terminal residue" evidence="3">
    <location>
        <position position="1"/>
    </location>
</feature>
<reference evidence="3 4" key="1">
    <citation type="journal article" date="2019" name="Sci. Rep.">
        <title>A high-quality genome of Eragrostis curvula grass provides insights into Poaceae evolution and supports new strategies to enhance forage quality.</title>
        <authorList>
            <person name="Carballo J."/>
            <person name="Santos B.A.C.M."/>
            <person name="Zappacosta D."/>
            <person name="Garbus I."/>
            <person name="Selva J.P."/>
            <person name="Gallo C.A."/>
            <person name="Diaz A."/>
            <person name="Albertini E."/>
            <person name="Caccamo M."/>
            <person name="Echenique V."/>
        </authorList>
    </citation>
    <scope>NUCLEOTIDE SEQUENCE [LARGE SCALE GENOMIC DNA]</scope>
    <source>
        <strain evidence="4">cv. Victoria</strain>
        <tissue evidence="3">Leaf</tissue>
    </source>
</reference>
<evidence type="ECO:0000256" key="1">
    <source>
        <dbReference type="RuleBase" id="RU367018"/>
    </source>
</evidence>
<dbReference type="Gramene" id="TVU07339">
    <property type="protein sequence ID" value="TVU07339"/>
    <property type="gene ID" value="EJB05_47389"/>
</dbReference>
<keyword evidence="1" id="KW-0479">Metal-binding</keyword>
<dbReference type="OrthoDB" id="1298394at2759"/>
<sequence length="300" mass="34316">MEGDDPVMTSVFRATSQRRNHSHRTQTSLITRPLRPASRVKESFAQQTAGNLSKNPFIRHRGPGRRASLQPEGSDDEQGGLREVSTTFEGFARTKTLLSTVGGLRYVTRRPSIPQQLAPVYFKHVFCPLIRCETTNSILKDYVLREDTIETFIGQYTLFHNIEGDKFEPALKSPTYCTRQPIERHAAEIYTMGVFLKFQKELLDASAFDRDGILCCHVLRLFTQFGINTIPEHYIKQRWTKKLQKLFEKTGSNVSQNALRYAMLMDTGAEICATVSKDANHCKIFVEELERIQHKLASRE</sequence>
<keyword evidence="4" id="KW-1185">Reference proteome</keyword>
<keyword evidence="1" id="KW-0863">Zinc-finger</keyword>
<dbReference type="AlphaFoldDB" id="A0A5J9T7N6"/>
<dbReference type="PANTHER" id="PTHR31669:SF214">
    <property type="entry name" value="PROTEIN FAR1-RELATED SEQUENCE"/>
    <property type="match status" value="1"/>
</dbReference>
<protein>
    <recommendedName>
        <fullName evidence="1">Protein FAR1-RELATED SEQUENCE</fullName>
    </recommendedName>
</protein>
<name>A0A5J9T7N6_9POAL</name>
<dbReference type="InterPro" id="IPR031052">
    <property type="entry name" value="FHY3/FAR1"/>
</dbReference>
<feature type="compositionally biased region" description="Polar residues" evidence="2">
    <location>
        <begin position="44"/>
        <end position="54"/>
    </location>
</feature>
<proteinExistence type="inferred from homology"/>
<accession>A0A5J9T7N6</accession>
<evidence type="ECO:0000313" key="3">
    <source>
        <dbReference type="EMBL" id="TVU07339.1"/>
    </source>
</evidence>
<dbReference type="GO" id="GO:0005634">
    <property type="term" value="C:nucleus"/>
    <property type="evidence" value="ECO:0007669"/>
    <property type="project" value="UniProtKB-SubCell"/>
</dbReference>
<keyword evidence="1" id="KW-0539">Nucleus</keyword>
<gene>
    <name evidence="3" type="ORF">EJB05_47389</name>
</gene>
<dbReference type="EMBL" id="RWGY01000045">
    <property type="protein sequence ID" value="TVU07339.1"/>
    <property type="molecule type" value="Genomic_DNA"/>
</dbReference>
<organism evidence="3 4">
    <name type="scientific">Eragrostis curvula</name>
    <name type="common">weeping love grass</name>
    <dbReference type="NCBI Taxonomy" id="38414"/>
    <lineage>
        <taxon>Eukaryota</taxon>
        <taxon>Viridiplantae</taxon>
        <taxon>Streptophyta</taxon>
        <taxon>Embryophyta</taxon>
        <taxon>Tracheophyta</taxon>
        <taxon>Spermatophyta</taxon>
        <taxon>Magnoliopsida</taxon>
        <taxon>Liliopsida</taxon>
        <taxon>Poales</taxon>
        <taxon>Poaceae</taxon>
        <taxon>PACMAD clade</taxon>
        <taxon>Chloridoideae</taxon>
        <taxon>Eragrostideae</taxon>
        <taxon>Eragrostidinae</taxon>
        <taxon>Eragrostis</taxon>
    </lineage>
</organism>
<dbReference type="GO" id="GO:0008270">
    <property type="term" value="F:zinc ion binding"/>
    <property type="evidence" value="ECO:0007669"/>
    <property type="project" value="UniProtKB-UniRule"/>
</dbReference>
<keyword evidence="1" id="KW-0862">Zinc</keyword>
<dbReference type="Proteomes" id="UP000324897">
    <property type="component" value="Unassembled WGS sequence"/>
</dbReference>
<feature type="region of interest" description="Disordered" evidence="2">
    <location>
        <begin position="35"/>
        <end position="80"/>
    </location>
</feature>
<comment type="function">
    <text evidence="1">Putative transcription activator involved in regulating light control of development.</text>
</comment>
<comment type="similarity">
    <text evidence="1">Belongs to the FHY3/FAR1 family.</text>
</comment>
<comment type="subcellular location">
    <subcellularLocation>
        <location evidence="1">Nucleus</location>
    </subcellularLocation>
</comment>
<evidence type="ECO:0000313" key="4">
    <source>
        <dbReference type="Proteomes" id="UP000324897"/>
    </source>
</evidence>
<dbReference type="PANTHER" id="PTHR31669">
    <property type="entry name" value="PROTEIN FAR1-RELATED SEQUENCE 10-RELATED"/>
    <property type="match status" value="1"/>
</dbReference>
<evidence type="ECO:0000256" key="2">
    <source>
        <dbReference type="SAM" id="MobiDB-lite"/>
    </source>
</evidence>
<comment type="caution">
    <text evidence="3">The sequence shown here is derived from an EMBL/GenBank/DDBJ whole genome shotgun (WGS) entry which is preliminary data.</text>
</comment>
<dbReference type="GO" id="GO:0006355">
    <property type="term" value="P:regulation of DNA-templated transcription"/>
    <property type="evidence" value="ECO:0007669"/>
    <property type="project" value="UniProtKB-UniRule"/>
</dbReference>